<gene>
    <name evidence="2" type="ORF">MECH1_V1_0024</name>
</gene>
<feature type="compositionally biased region" description="Polar residues" evidence="1">
    <location>
        <begin position="1"/>
        <end position="14"/>
    </location>
</feature>
<reference evidence="2 3" key="1">
    <citation type="submission" date="2024-04" db="EMBL/GenBank/DDBJ databases">
        <authorList>
            <person name="Cremers G."/>
        </authorList>
    </citation>
    <scope>NUCLEOTIDE SEQUENCE [LARGE SCALE GENOMIC DNA]</scope>
    <source>
        <strain evidence="2">MeCH1-AG</strain>
    </source>
</reference>
<protein>
    <submittedName>
        <fullName evidence="2">Uncharacterized protein</fullName>
    </submittedName>
</protein>
<evidence type="ECO:0000313" key="3">
    <source>
        <dbReference type="Proteomes" id="UP001497493"/>
    </source>
</evidence>
<name>A0ABM9NE03_9GAMM</name>
<proteinExistence type="predicted"/>
<evidence type="ECO:0000256" key="1">
    <source>
        <dbReference type="SAM" id="MobiDB-lite"/>
    </source>
</evidence>
<feature type="compositionally biased region" description="Basic and acidic residues" evidence="1">
    <location>
        <begin position="24"/>
        <end position="38"/>
    </location>
</feature>
<dbReference type="EMBL" id="OZ026884">
    <property type="protein sequence ID" value="CAL1238812.1"/>
    <property type="molecule type" value="Genomic_DNA"/>
</dbReference>
<organism evidence="2 3">
    <name type="scientific">Candidatus Methylocalor cossyra</name>
    <dbReference type="NCBI Taxonomy" id="3108543"/>
    <lineage>
        <taxon>Bacteria</taxon>
        <taxon>Pseudomonadati</taxon>
        <taxon>Pseudomonadota</taxon>
        <taxon>Gammaproteobacteria</taxon>
        <taxon>Methylococcales</taxon>
        <taxon>Methylococcaceae</taxon>
        <taxon>Candidatus Methylocalor</taxon>
    </lineage>
</organism>
<evidence type="ECO:0000313" key="2">
    <source>
        <dbReference type="EMBL" id="CAL1238812.1"/>
    </source>
</evidence>
<dbReference type="RefSeq" id="WP_348758425.1">
    <property type="nucleotide sequence ID" value="NZ_OZ026884.1"/>
</dbReference>
<dbReference type="Proteomes" id="UP001497493">
    <property type="component" value="Chromosome"/>
</dbReference>
<accession>A0ABM9NE03</accession>
<sequence>MSANSTYDDQTASQPDPFASVADAMRDAIHTASEDASKARGRLRSAGPDVMRSLARFTYIHVYQLL</sequence>
<feature type="region of interest" description="Disordered" evidence="1">
    <location>
        <begin position="1"/>
        <end position="45"/>
    </location>
</feature>
<keyword evidence="3" id="KW-1185">Reference proteome</keyword>